<keyword evidence="2" id="KW-1185">Reference proteome</keyword>
<protein>
    <submittedName>
        <fullName evidence="1">Uncharacterized protein</fullName>
    </submittedName>
</protein>
<evidence type="ECO:0000313" key="1">
    <source>
        <dbReference type="EMBL" id="KAH8035885.1"/>
    </source>
</evidence>
<organism evidence="1 2">
    <name type="scientific">Rhipicephalus microplus</name>
    <name type="common">Cattle tick</name>
    <name type="synonym">Boophilus microplus</name>
    <dbReference type="NCBI Taxonomy" id="6941"/>
    <lineage>
        <taxon>Eukaryota</taxon>
        <taxon>Metazoa</taxon>
        <taxon>Ecdysozoa</taxon>
        <taxon>Arthropoda</taxon>
        <taxon>Chelicerata</taxon>
        <taxon>Arachnida</taxon>
        <taxon>Acari</taxon>
        <taxon>Parasitiformes</taxon>
        <taxon>Ixodida</taxon>
        <taxon>Ixodoidea</taxon>
        <taxon>Ixodidae</taxon>
        <taxon>Rhipicephalinae</taxon>
        <taxon>Rhipicephalus</taxon>
        <taxon>Boophilus</taxon>
    </lineage>
</organism>
<proteinExistence type="predicted"/>
<comment type="caution">
    <text evidence="1">The sequence shown here is derived from an EMBL/GenBank/DDBJ whole genome shotgun (WGS) entry which is preliminary data.</text>
</comment>
<dbReference type="AlphaFoldDB" id="A0A9J6ENZ6"/>
<gene>
    <name evidence="1" type="ORF">HPB51_010637</name>
</gene>
<reference evidence="1" key="2">
    <citation type="submission" date="2021-09" db="EMBL/GenBank/DDBJ databases">
        <authorList>
            <person name="Jia N."/>
            <person name="Wang J."/>
            <person name="Shi W."/>
            <person name="Du L."/>
            <person name="Sun Y."/>
            <person name="Zhan W."/>
            <person name="Jiang J."/>
            <person name="Wang Q."/>
            <person name="Zhang B."/>
            <person name="Ji P."/>
            <person name="Sakyi L.B."/>
            <person name="Cui X."/>
            <person name="Yuan T."/>
            <person name="Jiang B."/>
            <person name="Yang W."/>
            <person name="Lam T.T.-Y."/>
            <person name="Chang Q."/>
            <person name="Ding S."/>
            <person name="Wang X."/>
            <person name="Zhu J."/>
            <person name="Ruan X."/>
            <person name="Zhao L."/>
            <person name="Wei J."/>
            <person name="Que T."/>
            <person name="Du C."/>
            <person name="Cheng J."/>
            <person name="Dai P."/>
            <person name="Han X."/>
            <person name="Huang E."/>
            <person name="Gao Y."/>
            <person name="Liu J."/>
            <person name="Shao H."/>
            <person name="Ye R."/>
            <person name="Li L."/>
            <person name="Wei W."/>
            <person name="Wang X."/>
            <person name="Wang C."/>
            <person name="Huo Q."/>
            <person name="Li W."/>
            <person name="Guo W."/>
            <person name="Chen H."/>
            <person name="Chen S."/>
            <person name="Zhou L."/>
            <person name="Zhou L."/>
            <person name="Ni X."/>
            <person name="Tian J."/>
            <person name="Zhou Y."/>
            <person name="Sheng Y."/>
            <person name="Liu T."/>
            <person name="Pan Y."/>
            <person name="Xia L."/>
            <person name="Li J."/>
            <person name="Zhao F."/>
            <person name="Cao W."/>
        </authorList>
    </citation>
    <scope>NUCLEOTIDE SEQUENCE</scope>
    <source>
        <strain evidence="1">Rmic-2018</strain>
        <tissue evidence="1">Larvae</tissue>
    </source>
</reference>
<name>A0A9J6ENZ6_RHIMP</name>
<reference evidence="1" key="1">
    <citation type="journal article" date="2020" name="Cell">
        <title>Large-Scale Comparative Analyses of Tick Genomes Elucidate Their Genetic Diversity and Vector Capacities.</title>
        <authorList>
            <consortium name="Tick Genome and Microbiome Consortium (TIGMIC)"/>
            <person name="Jia N."/>
            <person name="Wang J."/>
            <person name="Shi W."/>
            <person name="Du L."/>
            <person name="Sun Y."/>
            <person name="Zhan W."/>
            <person name="Jiang J.F."/>
            <person name="Wang Q."/>
            <person name="Zhang B."/>
            <person name="Ji P."/>
            <person name="Bell-Sakyi L."/>
            <person name="Cui X.M."/>
            <person name="Yuan T.T."/>
            <person name="Jiang B.G."/>
            <person name="Yang W.F."/>
            <person name="Lam T.T."/>
            <person name="Chang Q.C."/>
            <person name="Ding S.J."/>
            <person name="Wang X.J."/>
            <person name="Zhu J.G."/>
            <person name="Ruan X.D."/>
            <person name="Zhao L."/>
            <person name="Wei J.T."/>
            <person name="Ye R.Z."/>
            <person name="Que T.C."/>
            <person name="Du C.H."/>
            <person name="Zhou Y.H."/>
            <person name="Cheng J.X."/>
            <person name="Dai P.F."/>
            <person name="Guo W.B."/>
            <person name="Han X.H."/>
            <person name="Huang E.J."/>
            <person name="Li L.F."/>
            <person name="Wei W."/>
            <person name="Gao Y.C."/>
            <person name="Liu J.Z."/>
            <person name="Shao H.Z."/>
            <person name="Wang X."/>
            <person name="Wang C.C."/>
            <person name="Yang T.C."/>
            <person name="Huo Q.B."/>
            <person name="Li W."/>
            <person name="Chen H.Y."/>
            <person name="Chen S.E."/>
            <person name="Zhou L.G."/>
            <person name="Ni X.B."/>
            <person name="Tian J.H."/>
            <person name="Sheng Y."/>
            <person name="Liu T."/>
            <person name="Pan Y.S."/>
            <person name="Xia L.Y."/>
            <person name="Li J."/>
            <person name="Zhao F."/>
            <person name="Cao W.C."/>
        </authorList>
    </citation>
    <scope>NUCLEOTIDE SEQUENCE</scope>
    <source>
        <strain evidence="1">Rmic-2018</strain>
    </source>
</reference>
<evidence type="ECO:0000313" key="2">
    <source>
        <dbReference type="Proteomes" id="UP000821866"/>
    </source>
</evidence>
<dbReference type="EMBL" id="JABSTU010000003">
    <property type="protein sequence ID" value="KAH8035885.1"/>
    <property type="molecule type" value="Genomic_DNA"/>
</dbReference>
<accession>A0A9J6ENZ6</accession>
<sequence length="236" mass="26345">MSVRYRIPSLLEITYNPWDSTLSLQVRAKCEVSLASADYLNASVNAVQRAINPSTDIWSTKKFMADLCRQFPATVQNTTYALVNATETISTQLWDARDIKTAMSAVSWTVTNSTVIQVFGLLQVRAIHDAFAIEGNCGPKAACLLWYSLSSATSAFLPHTKPSYMAGFDHCMGKVRYGESDLWQQLRNEVTTQRRVDDQVTATFTAVKQAVLRDAQSSFSLRRRRCGAVAKPDQWS</sequence>
<dbReference type="Proteomes" id="UP000821866">
    <property type="component" value="Chromosome 11"/>
</dbReference>